<evidence type="ECO:0000256" key="4">
    <source>
        <dbReference type="ARBA" id="ARBA00016065"/>
    </source>
</evidence>
<evidence type="ECO:0000256" key="3">
    <source>
        <dbReference type="ARBA" id="ARBA00009471"/>
    </source>
</evidence>
<feature type="region of interest" description="Disordered" evidence="11">
    <location>
        <begin position="1"/>
        <end position="23"/>
    </location>
</feature>
<dbReference type="GO" id="GO:0003682">
    <property type="term" value="F:chromatin binding"/>
    <property type="evidence" value="ECO:0007669"/>
    <property type="project" value="TreeGrafter"/>
</dbReference>
<reference evidence="12" key="1">
    <citation type="journal article" date="2014" name="Nucleic Acids Res.">
        <title>The evolutionary dynamics of variant antigen genes in Babesia reveal a history of genomic innovation underlying host-parasite interaction.</title>
        <authorList>
            <person name="Jackson A.P."/>
            <person name="Otto T.D."/>
            <person name="Darby A."/>
            <person name="Ramaprasad A."/>
            <person name="Xia D."/>
            <person name="Echaide I.E."/>
            <person name="Farber M."/>
            <person name="Gahlot S."/>
            <person name="Gamble J."/>
            <person name="Gupta D."/>
            <person name="Gupta Y."/>
            <person name="Jackson L."/>
            <person name="Malandrin L."/>
            <person name="Malas T.B."/>
            <person name="Moussa E."/>
            <person name="Nair M."/>
            <person name="Reid A.J."/>
            <person name="Sanders M."/>
            <person name="Sharma J."/>
            <person name="Tracey A."/>
            <person name="Quail M.A."/>
            <person name="Weir W."/>
            <person name="Wastling J.M."/>
            <person name="Hall N."/>
            <person name="Willadsen P."/>
            <person name="Lingelbach K."/>
            <person name="Shiels B."/>
            <person name="Tait A."/>
            <person name="Berriman M."/>
            <person name="Allred D.R."/>
            <person name="Pain A."/>
        </authorList>
    </citation>
    <scope>NUCLEOTIDE SEQUENCE</scope>
    <source>
        <strain evidence="12">1802A</strain>
    </source>
</reference>
<organism evidence="12 13">
    <name type="scientific">Babesia divergens</name>
    <dbReference type="NCBI Taxonomy" id="32595"/>
    <lineage>
        <taxon>Eukaryota</taxon>
        <taxon>Sar</taxon>
        <taxon>Alveolata</taxon>
        <taxon>Apicomplexa</taxon>
        <taxon>Aconoidasida</taxon>
        <taxon>Piroplasmida</taxon>
        <taxon>Babesiidae</taxon>
        <taxon>Babesia</taxon>
    </lineage>
</organism>
<dbReference type="GO" id="GO:0051301">
    <property type="term" value="P:cell division"/>
    <property type="evidence" value="ECO:0007669"/>
    <property type="project" value="UniProtKB-KW"/>
</dbReference>
<evidence type="ECO:0000256" key="10">
    <source>
        <dbReference type="ARBA" id="ARBA00023306"/>
    </source>
</evidence>
<accession>A0AAD9GLW5</accession>
<keyword evidence="13" id="KW-1185">Reference proteome</keyword>
<evidence type="ECO:0000256" key="9">
    <source>
        <dbReference type="ARBA" id="ARBA00023067"/>
    </source>
</evidence>
<keyword evidence="8" id="KW-0498">Mitosis</keyword>
<dbReference type="Proteomes" id="UP001195914">
    <property type="component" value="Unassembled WGS sequence"/>
</dbReference>
<keyword evidence="9" id="KW-0226">DNA condensation</keyword>
<evidence type="ECO:0000256" key="1">
    <source>
        <dbReference type="ARBA" id="ARBA00004286"/>
    </source>
</evidence>
<dbReference type="AlphaFoldDB" id="A0AAD9GLW5"/>
<comment type="caution">
    <text evidence="12">The sequence shown here is derived from an EMBL/GenBank/DDBJ whole genome shotgun (WGS) entry which is preliminary data.</text>
</comment>
<feature type="compositionally biased region" description="Basic and acidic residues" evidence="11">
    <location>
        <begin position="287"/>
        <end position="309"/>
    </location>
</feature>
<evidence type="ECO:0000256" key="7">
    <source>
        <dbReference type="ARBA" id="ARBA00022618"/>
    </source>
</evidence>
<evidence type="ECO:0000313" key="13">
    <source>
        <dbReference type="Proteomes" id="UP001195914"/>
    </source>
</evidence>
<sequence>MLSAKKRIRPCGDAEAPTIDGQPAKKAITKLDASPSDNSQELLSLFTDCMTALSTNKIGSQNAFDVGIIDHMNDLVNLDGGSDDEDGIEELALENGADPIKKKRLNFTRASKVVESASKIYGYRIEAVYDLTYNVLMNMNNASSQDGGASMGNAAKSRIRSKAKMEFTSGSNTLASASDVTLTEIPIDNVVLDPYFLKISSMFDQSGAQGLLLTNLQVSNDLALNLDGDNLVFQNYKQESDDNSTVYVSCNAINQAASKNGADFTKLGILPEAAYFRSELQRLLDQKRKGKGHRAESIDTDESQAKDDGNINPGTIGTTSDVALDDFAPDGAFSMQDASVDLPHLGIPTEDFDANLDSIPHRDTPMVGIDQVDYLEGIAGTKTPQSHSTTTAAFMQRLAAIDIVGGSQFSYYTTNFKDMSGGSNIRTTSMGGNECFPTLKGVERSTKPKGNIYRDLINYMSTHSAAEEVDTVGCVSSCQTPKAPPRKGPSIFAAADSTGAIFKFNDMMLTHLGTLRNRVLRISSEYDWRTKHNDENQAMPLLQIYYAKDHEAAFSFTRINENFSWNDDDLVDLRLDHNAGIMSTRHTDNDVTDIDTVELGMDCMDDIAMNVPDADPNPIGTSIDLMYEVNTPDPAWSVNRLEDSVIKSDIAVENPQGTGGIVPATVASYVDIFKIKKTLCSVILPPPEFKEAFEDEHILCKASMEEAFNKETGCMFQKAITDTVNRLQNKDIVDLSSHIMFVCLLHVCNEQELLLRQNKALEDFHICVDAPKEHHLGDYSKSLST</sequence>
<evidence type="ECO:0000313" key="12">
    <source>
        <dbReference type="EMBL" id="KAK1940366.1"/>
    </source>
</evidence>
<dbReference type="Pfam" id="PF05786">
    <property type="entry name" value="Cnd2"/>
    <property type="match status" value="2"/>
</dbReference>
<dbReference type="EMBL" id="JAHBMH010000003">
    <property type="protein sequence ID" value="KAK1940366.1"/>
    <property type="molecule type" value="Genomic_DNA"/>
</dbReference>
<feature type="region of interest" description="Disordered" evidence="11">
    <location>
        <begin position="287"/>
        <end position="320"/>
    </location>
</feature>
<keyword evidence="6" id="KW-0963">Cytoplasm</keyword>
<proteinExistence type="inferred from homology"/>
<dbReference type="GO" id="GO:0007076">
    <property type="term" value="P:mitotic chromosome condensation"/>
    <property type="evidence" value="ECO:0007669"/>
    <property type="project" value="InterPro"/>
</dbReference>
<keyword evidence="10" id="KW-0131">Cell cycle</keyword>
<evidence type="ECO:0000256" key="5">
    <source>
        <dbReference type="ARBA" id="ARBA00022454"/>
    </source>
</evidence>
<dbReference type="InterPro" id="IPR022816">
    <property type="entry name" value="Condensin_barren_su2"/>
</dbReference>
<comment type="subcellular location">
    <subcellularLocation>
        <location evidence="1">Chromosome</location>
    </subcellularLocation>
    <subcellularLocation>
        <location evidence="2">Cytoplasm</location>
    </subcellularLocation>
</comment>
<dbReference type="PANTHER" id="PTHR13108:SF9">
    <property type="entry name" value="CONDENSIN COMPLEX SUBUNIT 2"/>
    <property type="match status" value="1"/>
</dbReference>
<evidence type="ECO:0000256" key="2">
    <source>
        <dbReference type="ARBA" id="ARBA00004496"/>
    </source>
</evidence>
<gene>
    <name evidence="12" type="ORF">X943_003442</name>
</gene>
<name>A0AAD9GLW5_BABDI</name>
<keyword evidence="7" id="KW-0132">Cell division</keyword>
<evidence type="ECO:0000256" key="11">
    <source>
        <dbReference type="SAM" id="MobiDB-lite"/>
    </source>
</evidence>
<comment type="similarity">
    <text evidence="3">Belongs to the CND2 (condensin subunit 2) family.</text>
</comment>
<keyword evidence="5" id="KW-0158">Chromosome</keyword>
<evidence type="ECO:0000256" key="6">
    <source>
        <dbReference type="ARBA" id="ARBA00022490"/>
    </source>
</evidence>
<reference evidence="12" key="2">
    <citation type="submission" date="2021-05" db="EMBL/GenBank/DDBJ databases">
        <authorList>
            <person name="Pain A."/>
        </authorList>
    </citation>
    <scope>NUCLEOTIDE SEQUENCE</scope>
    <source>
        <strain evidence="12">1802A</strain>
    </source>
</reference>
<protein>
    <recommendedName>
        <fullName evidence="4">Condensin complex subunit 2</fullName>
    </recommendedName>
</protein>
<evidence type="ECO:0000256" key="8">
    <source>
        <dbReference type="ARBA" id="ARBA00022776"/>
    </source>
</evidence>
<dbReference type="PANTHER" id="PTHR13108">
    <property type="entry name" value="CONDENSIN COMPLEX SUBUNIT 2"/>
    <property type="match status" value="1"/>
</dbReference>
<dbReference type="GO" id="GO:0005737">
    <property type="term" value="C:cytoplasm"/>
    <property type="evidence" value="ECO:0007669"/>
    <property type="project" value="UniProtKB-SubCell"/>
</dbReference>
<dbReference type="GO" id="GO:0000796">
    <property type="term" value="C:condensin complex"/>
    <property type="evidence" value="ECO:0007669"/>
    <property type="project" value="InterPro"/>
</dbReference>